<proteinExistence type="predicted"/>
<dbReference type="AlphaFoldDB" id="A0A0B2UL32"/>
<dbReference type="GeneID" id="26261632"/>
<evidence type="ECO:0000313" key="2">
    <source>
        <dbReference type="Proteomes" id="UP000031056"/>
    </source>
</evidence>
<organism evidence="1 2">
    <name type="scientific">Ordospora colligata OC4</name>
    <dbReference type="NCBI Taxonomy" id="1354746"/>
    <lineage>
        <taxon>Eukaryota</taxon>
        <taxon>Fungi</taxon>
        <taxon>Fungi incertae sedis</taxon>
        <taxon>Microsporidia</taxon>
        <taxon>Ordosporidae</taxon>
        <taxon>Ordospora</taxon>
    </lineage>
</organism>
<sequence length="64" mass="7510">MGNACGQNNQPNINKRIFTRLIEAIESLSCDQDKASIQQDNSNKVHEKWSEEKIQFMRKYGHMR</sequence>
<evidence type="ECO:0000313" key="1">
    <source>
        <dbReference type="EMBL" id="KHN69994.1"/>
    </source>
</evidence>
<protein>
    <submittedName>
        <fullName evidence="1">Uncharacterized protein</fullName>
    </submittedName>
</protein>
<dbReference type="VEuPathDB" id="MicrosporidiaDB:M896_041940"/>
<keyword evidence="2" id="KW-1185">Reference proteome</keyword>
<comment type="caution">
    <text evidence="1">The sequence shown here is derived from an EMBL/GenBank/DDBJ whole genome shotgun (WGS) entry which is preliminary data.</text>
</comment>
<dbReference type="EMBL" id="JOKQ01000004">
    <property type="protein sequence ID" value="KHN69994.1"/>
    <property type="molecule type" value="Genomic_DNA"/>
</dbReference>
<reference evidence="1 2" key="1">
    <citation type="journal article" date="2014" name="MBio">
        <title>The Ordospora colligata genome; evolution of extreme reduction in microsporidia and host-to-parasite horizontal gene transfer.</title>
        <authorList>
            <person name="Pombert J.-F."/>
            <person name="Haag K.L."/>
            <person name="Beidas S."/>
            <person name="Ebert D."/>
            <person name="Keeling P.J."/>
        </authorList>
    </citation>
    <scope>NUCLEOTIDE SEQUENCE [LARGE SCALE GENOMIC DNA]</scope>
    <source>
        <strain evidence="1 2">OC4</strain>
    </source>
</reference>
<accession>A0A0B2UL32</accession>
<gene>
    <name evidence="1" type="ORF">M896_041940</name>
</gene>
<dbReference type="InParanoid" id="A0A0B2UL32"/>
<dbReference type="HOGENOM" id="CLU_2867639_0_0_1"/>
<dbReference type="RefSeq" id="XP_014564036.1">
    <property type="nucleotide sequence ID" value="XM_014708550.1"/>
</dbReference>
<dbReference type="OrthoDB" id="2193839at2759"/>
<name>A0A0B2UL32_9MICR</name>
<dbReference type="Proteomes" id="UP000031056">
    <property type="component" value="Unassembled WGS sequence"/>
</dbReference>